<reference evidence="2 3" key="1">
    <citation type="submission" date="2017-05" db="EMBL/GenBank/DDBJ databases">
        <title>Lactobacillus nurukis nov., sp. nov., isolated from nuruk.</title>
        <authorList>
            <person name="Kim S.-J."/>
        </authorList>
    </citation>
    <scope>NUCLEOTIDE SEQUENCE [LARGE SCALE GENOMIC DNA]</scope>
    <source>
        <strain evidence="2 3">SYF10-1a</strain>
    </source>
</reference>
<evidence type="ECO:0000259" key="1">
    <source>
        <dbReference type="Pfam" id="PF01979"/>
    </source>
</evidence>
<dbReference type="InterPro" id="IPR011059">
    <property type="entry name" value="Metal-dep_hydrolase_composite"/>
</dbReference>
<dbReference type="Gene3D" id="3.20.20.140">
    <property type="entry name" value="Metal-dependent hydrolases"/>
    <property type="match status" value="1"/>
</dbReference>
<evidence type="ECO:0000313" key="3">
    <source>
        <dbReference type="Proteomes" id="UP000235649"/>
    </source>
</evidence>
<protein>
    <submittedName>
        <fullName evidence="2">Amidohydrolase</fullName>
    </submittedName>
</protein>
<dbReference type="SUPFAM" id="SSF51556">
    <property type="entry name" value="Metallo-dependent hydrolases"/>
    <property type="match status" value="1"/>
</dbReference>
<sequence>MQTLYKNFNLFDGKDPRIQPNAWFIIDNEKIIKLGFGDAPNVKNTIDLKNKFVMPGLINSHVHLMMEPIGNKLEYLSETEVTFVALENLKKALKAGVTYIRDCGCAFDVDVKLHKLQEEDKLGGTEIVPSGRPMSITGGHADFVEGIDGETTWGNIVNSPDEMRQAVRKEFKRGVKNIKLMVTGGVMSATDQIDDVEFSKEEIQVAVEEAHTKHMTVAAHAEGTAGIHRAIMAGVDSIEHGCLISDEDIELIKEKNIYITPTIIATYSIPTYGTGKLPEYMVDKAKGFMEKFYARMKVATKAGVPISFGTDAGTPFNTFSDIPKELELLTNVGATNAEALLSATKNSSHLLRIDDKYGSLTEGKIADFLVLDENPLKNIKAVQQENKSVYKKGIKVY</sequence>
<dbReference type="Proteomes" id="UP000235649">
    <property type="component" value="Unassembled WGS sequence"/>
</dbReference>
<dbReference type="EMBL" id="NIPR01000033">
    <property type="protein sequence ID" value="PMD69052.1"/>
    <property type="molecule type" value="Genomic_DNA"/>
</dbReference>
<comment type="caution">
    <text evidence="2">The sequence shown here is derived from an EMBL/GenBank/DDBJ whole genome shotgun (WGS) entry which is preliminary data.</text>
</comment>
<dbReference type="Gene3D" id="2.30.40.10">
    <property type="entry name" value="Urease, subunit C, domain 1"/>
    <property type="match status" value="1"/>
</dbReference>
<feature type="domain" description="Amidohydrolase-related" evidence="1">
    <location>
        <begin position="52"/>
        <end position="393"/>
    </location>
</feature>
<dbReference type="PANTHER" id="PTHR43135:SF3">
    <property type="entry name" value="ALPHA-D-RIBOSE 1-METHYLPHOSPHONATE 5-TRIPHOSPHATE DIPHOSPHATASE"/>
    <property type="match status" value="1"/>
</dbReference>
<gene>
    <name evidence="2" type="ORF">CBP76_08505</name>
</gene>
<evidence type="ECO:0000313" key="2">
    <source>
        <dbReference type="EMBL" id="PMD69052.1"/>
    </source>
</evidence>
<dbReference type="InterPro" id="IPR057744">
    <property type="entry name" value="OTAase-like"/>
</dbReference>
<proteinExistence type="predicted"/>
<dbReference type="CDD" id="cd01299">
    <property type="entry name" value="Met_dep_hydrolase_A"/>
    <property type="match status" value="1"/>
</dbReference>
<accession>A0A2N7AT73</accession>
<name>A0A2N7AT73_9LACO</name>
<dbReference type="Pfam" id="PF01979">
    <property type="entry name" value="Amidohydro_1"/>
    <property type="match status" value="1"/>
</dbReference>
<organism evidence="2 3">
    <name type="scientific">Companilactobacillus nuruki</name>
    <dbReference type="NCBI Taxonomy" id="1993540"/>
    <lineage>
        <taxon>Bacteria</taxon>
        <taxon>Bacillati</taxon>
        <taxon>Bacillota</taxon>
        <taxon>Bacilli</taxon>
        <taxon>Lactobacillales</taxon>
        <taxon>Lactobacillaceae</taxon>
        <taxon>Companilactobacillus</taxon>
    </lineage>
</organism>
<keyword evidence="2" id="KW-0378">Hydrolase</keyword>
<dbReference type="GO" id="GO:0016810">
    <property type="term" value="F:hydrolase activity, acting on carbon-nitrogen (but not peptide) bonds"/>
    <property type="evidence" value="ECO:0007669"/>
    <property type="project" value="InterPro"/>
</dbReference>
<dbReference type="OrthoDB" id="9797498at2"/>
<dbReference type="RefSeq" id="WP_102196474.1">
    <property type="nucleotide sequence ID" value="NZ_NIPR01000033.1"/>
</dbReference>
<dbReference type="AlphaFoldDB" id="A0A2N7AT73"/>
<dbReference type="InterPro" id="IPR051781">
    <property type="entry name" value="Metallo-dep_Hydrolase"/>
</dbReference>
<dbReference type="SUPFAM" id="SSF51338">
    <property type="entry name" value="Composite domain of metallo-dependent hydrolases"/>
    <property type="match status" value="1"/>
</dbReference>
<dbReference type="InterPro" id="IPR006680">
    <property type="entry name" value="Amidohydro-rel"/>
</dbReference>
<dbReference type="PANTHER" id="PTHR43135">
    <property type="entry name" value="ALPHA-D-RIBOSE 1-METHYLPHOSPHONATE 5-TRIPHOSPHATE DIPHOSPHATASE"/>
    <property type="match status" value="1"/>
</dbReference>
<keyword evidence="3" id="KW-1185">Reference proteome</keyword>
<dbReference type="InterPro" id="IPR032466">
    <property type="entry name" value="Metal_Hydrolase"/>
</dbReference>